<dbReference type="SUPFAM" id="SSF46785">
    <property type="entry name" value="Winged helix' DNA-binding domain"/>
    <property type="match status" value="1"/>
</dbReference>
<reference evidence="2" key="2">
    <citation type="journal article" date="2021" name="PeerJ">
        <title>Extensive microbial diversity within the chicken gut microbiome revealed by metagenomics and culture.</title>
        <authorList>
            <person name="Gilroy R."/>
            <person name="Ravi A."/>
            <person name="Getino M."/>
            <person name="Pursley I."/>
            <person name="Horton D.L."/>
            <person name="Alikhan N.F."/>
            <person name="Baker D."/>
            <person name="Gharbi K."/>
            <person name="Hall N."/>
            <person name="Watson M."/>
            <person name="Adriaenssens E.M."/>
            <person name="Foster-Nyarko E."/>
            <person name="Jarju S."/>
            <person name="Secka A."/>
            <person name="Antonio M."/>
            <person name="Oren A."/>
            <person name="Chaudhuri R.R."/>
            <person name="La Ragione R."/>
            <person name="Hildebrand F."/>
            <person name="Pallen M.J."/>
        </authorList>
    </citation>
    <scope>NUCLEOTIDE SEQUENCE</scope>
    <source>
        <strain evidence="2">ChiBcec16-1751</strain>
    </source>
</reference>
<dbReference type="InterPro" id="IPR036390">
    <property type="entry name" value="WH_DNA-bd_sf"/>
</dbReference>
<dbReference type="Proteomes" id="UP000886741">
    <property type="component" value="Unassembled WGS sequence"/>
</dbReference>
<dbReference type="Pfam" id="PF13649">
    <property type="entry name" value="Methyltransf_25"/>
    <property type="match status" value="1"/>
</dbReference>
<dbReference type="InterPro" id="IPR029063">
    <property type="entry name" value="SAM-dependent_MTases_sf"/>
</dbReference>
<keyword evidence="2" id="KW-0808">Transferase</keyword>
<keyword evidence="2" id="KW-0489">Methyltransferase</keyword>
<dbReference type="SUPFAM" id="SSF53335">
    <property type="entry name" value="S-adenosyl-L-methionine-dependent methyltransferases"/>
    <property type="match status" value="1"/>
</dbReference>
<evidence type="ECO:0000313" key="3">
    <source>
        <dbReference type="Proteomes" id="UP000886741"/>
    </source>
</evidence>
<proteinExistence type="predicted"/>
<dbReference type="GO" id="GO:0008168">
    <property type="term" value="F:methyltransferase activity"/>
    <property type="evidence" value="ECO:0007669"/>
    <property type="project" value="UniProtKB-KW"/>
</dbReference>
<evidence type="ECO:0000259" key="1">
    <source>
        <dbReference type="Pfam" id="PF13649"/>
    </source>
</evidence>
<dbReference type="Gene3D" id="1.10.10.10">
    <property type="entry name" value="Winged helix-like DNA-binding domain superfamily/Winged helix DNA-binding domain"/>
    <property type="match status" value="1"/>
</dbReference>
<dbReference type="InterPro" id="IPR041698">
    <property type="entry name" value="Methyltransf_25"/>
</dbReference>
<feature type="domain" description="Methyltransferase" evidence="1">
    <location>
        <begin position="141"/>
        <end position="235"/>
    </location>
</feature>
<sequence length="306" mass="33378">ELDVFSHLQEKKTPAELARAMGWNESNTGYLLATLGTYGFLQKVGDGYINSQDAQKYLVRGTPDYLGGFIHFYGQNEGMVPMDVKKLLTVGPQPMPQMEMEQNLDFAQYGQMLCMSEEGYRQQEILRMVRNLPENGEIRRVLDVGCAAGLLGLAVIGDVENRSGVLLDQIPSQIIQASVDAAGLGERVKVVQGNFLTDDLGGGYDLILAVSIMLFAKGGMEPLMKKFFDALNPGGVLLVVSEGIAEDLSGPWDMMTGYLPYFLNGMDLAVRAGEVEAAARAAGFTKIESRTEQLCSGTQDILAMRK</sequence>
<dbReference type="InterPro" id="IPR036388">
    <property type="entry name" value="WH-like_DNA-bd_sf"/>
</dbReference>
<accession>A0A9D1JSH0</accession>
<organism evidence="2 3">
    <name type="scientific">Candidatus Avoscillospira avistercoris</name>
    <dbReference type="NCBI Taxonomy" id="2840707"/>
    <lineage>
        <taxon>Bacteria</taxon>
        <taxon>Bacillati</taxon>
        <taxon>Bacillota</taxon>
        <taxon>Clostridia</taxon>
        <taxon>Eubacteriales</taxon>
        <taxon>Oscillospiraceae</taxon>
        <taxon>Oscillospiraceae incertae sedis</taxon>
        <taxon>Candidatus Avoscillospira</taxon>
    </lineage>
</organism>
<dbReference type="GO" id="GO:0032259">
    <property type="term" value="P:methylation"/>
    <property type="evidence" value="ECO:0007669"/>
    <property type="project" value="UniProtKB-KW"/>
</dbReference>
<dbReference type="CDD" id="cd02440">
    <property type="entry name" value="AdoMet_MTases"/>
    <property type="match status" value="1"/>
</dbReference>
<name>A0A9D1JSH0_9FIRM</name>
<dbReference type="AlphaFoldDB" id="A0A9D1JSH0"/>
<evidence type="ECO:0000313" key="2">
    <source>
        <dbReference type="EMBL" id="HIS64195.1"/>
    </source>
</evidence>
<dbReference type="Gene3D" id="3.40.50.150">
    <property type="entry name" value="Vaccinia Virus protein VP39"/>
    <property type="match status" value="1"/>
</dbReference>
<feature type="non-terminal residue" evidence="2">
    <location>
        <position position="1"/>
    </location>
</feature>
<protein>
    <submittedName>
        <fullName evidence="2">Class I SAM-dependent methyltransferase</fullName>
    </submittedName>
</protein>
<reference evidence="2" key="1">
    <citation type="submission" date="2020-10" db="EMBL/GenBank/DDBJ databases">
        <authorList>
            <person name="Gilroy R."/>
        </authorList>
    </citation>
    <scope>NUCLEOTIDE SEQUENCE</scope>
    <source>
        <strain evidence="2">ChiBcec16-1751</strain>
    </source>
</reference>
<dbReference type="EMBL" id="DVJJ01000042">
    <property type="protein sequence ID" value="HIS64195.1"/>
    <property type="molecule type" value="Genomic_DNA"/>
</dbReference>
<comment type="caution">
    <text evidence="2">The sequence shown here is derived from an EMBL/GenBank/DDBJ whole genome shotgun (WGS) entry which is preliminary data.</text>
</comment>
<gene>
    <name evidence="2" type="ORF">IAA83_02340</name>
</gene>